<sequence length="792" mass="88794">MGGSDGGEGGSIVDCSVGTIVWVRRRNGSWWPGRILGPEELSASHLMSPRSGTPVKLLGREDASVDWYNLEKSKRVKAFRCGEFDACIERAEASQGIPIKKREKYARREDAILHALELEKQQLGMKHQKLGTISNGSSHRSSGAHRRELHSFSSDIYMRDDESKLHSKYANKSYTFPRKAVLSGEEENMSNSLYVHKGKASKRSGWEEYNDDSLPRMRGLQDFGLRIAPPKKKFSQCVTWEASHKPVDPYADNISNMGDMMIDKRHTGSSKSSSAIKRKRTQGGNDEDSIVKKRDRRRPLHQVLQSSAKLPASHSFHSDTTTQLGTSNHLDYPGTWAEEYSSSGLAEETESDSSETDYLEPDPGEEGNLTDTTQTQLPQPKDCEPSVLQVSEDYRDLDSIEVPPLDYTPHLRLQDQMIDASADAGVSKWNMKGKRNIRNLPKRHMDLMDAKVSGHADEHNGLGTSFKMRTNSSGHRAAGQSFHHKKESSHFAPDGDDMLEEDLDYGNRRYPFALQGVKDHGSFNDSDNDSHLLSPTSWRADGPSSHMARRGAFWEESDEEFGPNYADRFSYEMESMIVDVDIQVQKRSYQGEHVPWVSLSSKGNGGKPILGHPVQIEILEDGSSGHLVSRYDFGVEESSIPPAFRRTAKRTVMHRMPRSHPATSAFEEDADQLDSDQDIRPPLKKAYTNYFKKRNSNARRPTMPVKSQKKPVKKANISNQKTRTLSSLATDMKNFKRSDILDGLIKPEEGIPLVTCVPVKVVFSRILEAVGRPSSVFPHRARLNSPAVRGLS</sequence>
<name>A0A5P1EZG2_ASPOF</name>
<evidence type="ECO:0000259" key="2">
    <source>
        <dbReference type="PROSITE" id="PS50812"/>
    </source>
</evidence>
<dbReference type="Gramene" id="ONK71498">
    <property type="protein sequence ID" value="ONK71498"/>
    <property type="gene ID" value="A4U43_C04F9270"/>
</dbReference>
<organism evidence="3 4">
    <name type="scientific">Asparagus officinalis</name>
    <name type="common">Garden asparagus</name>
    <dbReference type="NCBI Taxonomy" id="4686"/>
    <lineage>
        <taxon>Eukaryota</taxon>
        <taxon>Viridiplantae</taxon>
        <taxon>Streptophyta</taxon>
        <taxon>Embryophyta</taxon>
        <taxon>Tracheophyta</taxon>
        <taxon>Spermatophyta</taxon>
        <taxon>Magnoliopsida</taxon>
        <taxon>Liliopsida</taxon>
        <taxon>Asparagales</taxon>
        <taxon>Asparagaceae</taxon>
        <taxon>Asparagoideae</taxon>
        <taxon>Asparagus</taxon>
    </lineage>
</organism>
<evidence type="ECO:0000256" key="1">
    <source>
        <dbReference type="SAM" id="MobiDB-lite"/>
    </source>
</evidence>
<dbReference type="SUPFAM" id="SSF63748">
    <property type="entry name" value="Tudor/PWWP/MBT"/>
    <property type="match status" value="1"/>
</dbReference>
<proteinExistence type="predicted"/>
<protein>
    <recommendedName>
        <fullName evidence="2">PWWP domain-containing protein</fullName>
    </recommendedName>
</protein>
<evidence type="ECO:0000313" key="3">
    <source>
        <dbReference type="EMBL" id="ONK71498.1"/>
    </source>
</evidence>
<dbReference type="EMBL" id="CM007384">
    <property type="protein sequence ID" value="ONK71498.1"/>
    <property type="molecule type" value="Genomic_DNA"/>
</dbReference>
<dbReference type="AlphaFoldDB" id="A0A5P1EZG2"/>
<feature type="compositionally biased region" description="Low complexity" evidence="1">
    <location>
        <begin position="369"/>
        <end position="380"/>
    </location>
</feature>
<feature type="compositionally biased region" description="Polar residues" evidence="1">
    <location>
        <begin position="318"/>
        <end position="329"/>
    </location>
</feature>
<gene>
    <name evidence="3" type="ORF">A4U43_C04F9270</name>
</gene>
<dbReference type="PANTHER" id="PTHR33697:SF2">
    <property type="entry name" value="T17B22.17 PROTEIN"/>
    <property type="match status" value="1"/>
</dbReference>
<accession>A0A5P1EZG2</accession>
<feature type="region of interest" description="Disordered" evidence="1">
    <location>
        <begin position="260"/>
        <end position="383"/>
    </location>
</feature>
<feature type="region of interest" description="Disordered" evidence="1">
    <location>
        <begin position="658"/>
        <end position="679"/>
    </location>
</feature>
<dbReference type="Gene3D" id="2.30.30.140">
    <property type="match status" value="1"/>
</dbReference>
<dbReference type="CDD" id="cd05162">
    <property type="entry name" value="PWWP"/>
    <property type="match status" value="1"/>
</dbReference>
<reference evidence="4" key="1">
    <citation type="journal article" date="2017" name="Nat. Commun.">
        <title>The asparagus genome sheds light on the origin and evolution of a young Y chromosome.</title>
        <authorList>
            <person name="Harkess A."/>
            <person name="Zhou J."/>
            <person name="Xu C."/>
            <person name="Bowers J.E."/>
            <person name="Van der Hulst R."/>
            <person name="Ayyampalayam S."/>
            <person name="Mercati F."/>
            <person name="Riccardi P."/>
            <person name="McKain M.R."/>
            <person name="Kakrana A."/>
            <person name="Tang H."/>
            <person name="Ray J."/>
            <person name="Groenendijk J."/>
            <person name="Arikit S."/>
            <person name="Mathioni S.M."/>
            <person name="Nakano M."/>
            <person name="Shan H."/>
            <person name="Telgmann-Rauber A."/>
            <person name="Kanno A."/>
            <person name="Yue Z."/>
            <person name="Chen H."/>
            <person name="Li W."/>
            <person name="Chen Y."/>
            <person name="Xu X."/>
            <person name="Zhang Y."/>
            <person name="Luo S."/>
            <person name="Chen H."/>
            <person name="Gao J."/>
            <person name="Mao Z."/>
            <person name="Pires J.C."/>
            <person name="Luo M."/>
            <person name="Kudrna D."/>
            <person name="Wing R.A."/>
            <person name="Meyers B.C."/>
            <person name="Yi K."/>
            <person name="Kong H."/>
            <person name="Lavrijsen P."/>
            <person name="Sunseri F."/>
            <person name="Falavigna A."/>
            <person name="Ye Y."/>
            <person name="Leebens-Mack J.H."/>
            <person name="Chen G."/>
        </authorList>
    </citation>
    <scope>NUCLEOTIDE SEQUENCE [LARGE SCALE GENOMIC DNA]</scope>
    <source>
        <strain evidence="4">cv. DH0086</strain>
    </source>
</reference>
<keyword evidence="4" id="KW-1185">Reference proteome</keyword>
<feature type="domain" description="PWWP" evidence="2">
    <location>
        <begin position="17"/>
        <end position="72"/>
    </location>
</feature>
<feature type="compositionally biased region" description="Acidic residues" evidence="1">
    <location>
        <begin position="347"/>
        <end position="365"/>
    </location>
</feature>
<dbReference type="PROSITE" id="PS50812">
    <property type="entry name" value="PWWP"/>
    <property type="match status" value="1"/>
</dbReference>
<feature type="compositionally biased region" description="Acidic residues" evidence="1">
    <location>
        <begin position="666"/>
        <end position="676"/>
    </location>
</feature>
<dbReference type="OMA" id="CQVNESE"/>
<dbReference type="Proteomes" id="UP000243459">
    <property type="component" value="Chromosome 4"/>
</dbReference>
<dbReference type="PANTHER" id="PTHR33697">
    <property type="entry name" value="T17B22.17 PROTEIN-RELATED"/>
    <property type="match status" value="1"/>
</dbReference>
<evidence type="ECO:0000313" key="4">
    <source>
        <dbReference type="Proteomes" id="UP000243459"/>
    </source>
</evidence>
<dbReference type="InterPro" id="IPR000313">
    <property type="entry name" value="PWWP_dom"/>
</dbReference>
<feature type="region of interest" description="Disordered" evidence="1">
    <location>
        <begin position="471"/>
        <end position="493"/>
    </location>
</feature>
<dbReference type="Pfam" id="PF00855">
    <property type="entry name" value="PWWP"/>
    <property type="match status" value="1"/>
</dbReference>
<dbReference type="InterPro" id="IPR044679">
    <property type="entry name" value="PWWP2-like"/>
</dbReference>